<evidence type="ECO:0000313" key="5">
    <source>
        <dbReference type="EMBL" id="ELR69719.1"/>
    </source>
</evidence>
<dbReference type="EMBL" id="AMZN01000069">
    <property type="protein sequence ID" value="ELR69719.1"/>
    <property type="molecule type" value="Genomic_DNA"/>
</dbReference>
<dbReference type="InterPro" id="IPR003439">
    <property type="entry name" value="ABC_transporter-like_ATP-bd"/>
</dbReference>
<gene>
    <name evidence="5" type="ORF">C900_04696</name>
</gene>
<dbReference type="PANTHER" id="PTHR42939:SF1">
    <property type="entry name" value="ABC TRANSPORTER ATP-BINDING PROTEIN ALBC-RELATED"/>
    <property type="match status" value="1"/>
</dbReference>
<dbReference type="STRING" id="1237149.C900_04696"/>
<keyword evidence="6" id="KW-1185">Reference proteome</keyword>
<reference evidence="5 6" key="1">
    <citation type="submission" date="2012-12" db="EMBL/GenBank/DDBJ databases">
        <title>Genome assembly of Fulvivirga imtechensis AK7.</title>
        <authorList>
            <person name="Nupur N."/>
            <person name="Khatri I."/>
            <person name="Kumar R."/>
            <person name="Subramanian S."/>
            <person name="Pinnaka A."/>
        </authorList>
    </citation>
    <scope>NUCLEOTIDE SEQUENCE [LARGE SCALE GENOMIC DNA]</scope>
    <source>
        <strain evidence="5 6">AK7</strain>
    </source>
</reference>
<dbReference type="GO" id="GO:0016887">
    <property type="term" value="F:ATP hydrolysis activity"/>
    <property type="evidence" value="ECO:0007669"/>
    <property type="project" value="InterPro"/>
</dbReference>
<feature type="domain" description="ABC transporter" evidence="4">
    <location>
        <begin position="21"/>
        <end position="157"/>
    </location>
</feature>
<dbReference type="GO" id="GO:0005524">
    <property type="term" value="F:ATP binding"/>
    <property type="evidence" value="ECO:0007669"/>
    <property type="project" value="UniProtKB-KW"/>
</dbReference>
<evidence type="ECO:0000259" key="4">
    <source>
        <dbReference type="Pfam" id="PF00005"/>
    </source>
</evidence>
<dbReference type="Gene3D" id="3.40.50.300">
    <property type="entry name" value="P-loop containing nucleotide triphosphate hydrolases"/>
    <property type="match status" value="1"/>
</dbReference>
<evidence type="ECO:0000256" key="1">
    <source>
        <dbReference type="ARBA" id="ARBA00022448"/>
    </source>
</evidence>
<evidence type="ECO:0000256" key="2">
    <source>
        <dbReference type="ARBA" id="ARBA00022741"/>
    </source>
</evidence>
<sequence length="206" mass="23496">MNIYIEKLDISVKKFHLHCHDLNFDVGDTFLITAPNGSGKSMFLKGIVGLVKTSYRKIKINGVYTNELNLSKVIAAYLGEEFLIPFYEPMEYFELIGKIKGLDDSQIKFAVEGISKMFNQEWPKKFIRDLSTGMKKKVGLAGSLIGNPQIIMWDEPFENVDDEAQCLLRQFIENDKRLIIYSSPVRDNLPLSRVLGIESGRVLIEQ</sequence>
<dbReference type="InterPro" id="IPR027417">
    <property type="entry name" value="P-loop_NTPase"/>
</dbReference>
<evidence type="ECO:0000256" key="3">
    <source>
        <dbReference type="ARBA" id="ARBA00022840"/>
    </source>
</evidence>
<dbReference type="OrthoDB" id="977540at2"/>
<organism evidence="5 6">
    <name type="scientific">Fulvivirga imtechensis AK7</name>
    <dbReference type="NCBI Taxonomy" id="1237149"/>
    <lineage>
        <taxon>Bacteria</taxon>
        <taxon>Pseudomonadati</taxon>
        <taxon>Bacteroidota</taxon>
        <taxon>Cytophagia</taxon>
        <taxon>Cytophagales</taxon>
        <taxon>Fulvivirgaceae</taxon>
        <taxon>Fulvivirga</taxon>
    </lineage>
</organism>
<accession>L8JQH4</accession>
<protein>
    <submittedName>
        <fullName evidence="5">Putative ATP-binding component of ABC transporter protein</fullName>
    </submittedName>
</protein>
<dbReference type="InterPro" id="IPR051782">
    <property type="entry name" value="ABC_Transporter_VariousFunc"/>
</dbReference>
<keyword evidence="1" id="KW-0813">Transport</keyword>
<proteinExistence type="predicted"/>
<dbReference type="PANTHER" id="PTHR42939">
    <property type="entry name" value="ABC TRANSPORTER ATP-BINDING PROTEIN ALBC-RELATED"/>
    <property type="match status" value="1"/>
</dbReference>
<name>L8JQH4_9BACT</name>
<keyword evidence="2" id="KW-0547">Nucleotide-binding</keyword>
<dbReference type="Proteomes" id="UP000011135">
    <property type="component" value="Unassembled WGS sequence"/>
</dbReference>
<dbReference type="RefSeq" id="WP_009581892.1">
    <property type="nucleotide sequence ID" value="NZ_AMZN01000069.1"/>
</dbReference>
<dbReference type="Pfam" id="PF00005">
    <property type="entry name" value="ABC_tran"/>
    <property type="match status" value="1"/>
</dbReference>
<dbReference type="SUPFAM" id="SSF52540">
    <property type="entry name" value="P-loop containing nucleoside triphosphate hydrolases"/>
    <property type="match status" value="1"/>
</dbReference>
<comment type="caution">
    <text evidence="5">The sequence shown here is derived from an EMBL/GenBank/DDBJ whole genome shotgun (WGS) entry which is preliminary data.</text>
</comment>
<dbReference type="AlphaFoldDB" id="L8JQH4"/>
<keyword evidence="3 5" id="KW-0067">ATP-binding</keyword>
<evidence type="ECO:0000313" key="6">
    <source>
        <dbReference type="Proteomes" id="UP000011135"/>
    </source>
</evidence>
<dbReference type="eggNOG" id="COG1131">
    <property type="taxonomic scope" value="Bacteria"/>
</dbReference>